<evidence type="ECO:0000256" key="15">
    <source>
        <dbReference type="ARBA" id="ARBA00081350"/>
    </source>
</evidence>
<dbReference type="CDD" id="cd16936">
    <property type="entry name" value="HATPase_RsbW-like"/>
    <property type="match status" value="1"/>
</dbReference>
<dbReference type="SUPFAM" id="SSF55781">
    <property type="entry name" value="GAF domain-like"/>
    <property type="match status" value="1"/>
</dbReference>
<dbReference type="InterPro" id="IPR003594">
    <property type="entry name" value="HATPase_dom"/>
</dbReference>
<name>A0A4U5WH89_STRLS</name>
<keyword evidence="5" id="KW-0547">Nucleotide-binding</keyword>
<keyword evidence="4" id="KW-0479">Metal-binding</keyword>
<evidence type="ECO:0000313" key="18">
    <source>
        <dbReference type="EMBL" id="TKT00772.1"/>
    </source>
</evidence>
<dbReference type="InterPro" id="IPR000014">
    <property type="entry name" value="PAS"/>
</dbReference>
<dbReference type="Pfam" id="PF13581">
    <property type="entry name" value="HATPase_c_2"/>
    <property type="match status" value="1"/>
</dbReference>
<dbReference type="Gene3D" id="3.30.450.40">
    <property type="match status" value="1"/>
</dbReference>
<gene>
    <name evidence="18" type="ORF">E4U91_12005</name>
</gene>
<dbReference type="SUPFAM" id="SSF55785">
    <property type="entry name" value="PYP-like sensor domain (PAS domain)"/>
    <property type="match status" value="1"/>
</dbReference>
<organism evidence="18 19">
    <name type="scientific">Streptomyces lasalocidi</name>
    <name type="common">Streptomyces lasaliensis</name>
    <dbReference type="NCBI Taxonomy" id="324833"/>
    <lineage>
        <taxon>Bacteria</taxon>
        <taxon>Bacillati</taxon>
        <taxon>Actinomycetota</taxon>
        <taxon>Actinomycetes</taxon>
        <taxon>Kitasatosporales</taxon>
        <taxon>Streptomycetaceae</taxon>
        <taxon>Streptomyces</taxon>
    </lineage>
</organism>
<dbReference type="InterPro" id="IPR013767">
    <property type="entry name" value="PAS_fold"/>
</dbReference>
<dbReference type="AlphaFoldDB" id="A0A4U5WH89"/>
<dbReference type="GO" id="GO:0004722">
    <property type="term" value="F:protein serine/threonine phosphatase activity"/>
    <property type="evidence" value="ECO:0007669"/>
    <property type="project" value="UniProtKB-EC"/>
</dbReference>
<dbReference type="Pfam" id="PF13185">
    <property type="entry name" value="GAF_2"/>
    <property type="match status" value="1"/>
</dbReference>
<evidence type="ECO:0000256" key="10">
    <source>
        <dbReference type="ARBA" id="ARBA00022912"/>
    </source>
</evidence>
<dbReference type="InterPro" id="IPR035965">
    <property type="entry name" value="PAS-like_dom_sf"/>
</dbReference>
<dbReference type="PANTHER" id="PTHR43156">
    <property type="entry name" value="STAGE II SPORULATION PROTEIN E-RELATED"/>
    <property type="match status" value="1"/>
</dbReference>
<evidence type="ECO:0000256" key="7">
    <source>
        <dbReference type="ARBA" id="ARBA00022801"/>
    </source>
</evidence>
<dbReference type="InterPro" id="IPR036890">
    <property type="entry name" value="HATPase_C_sf"/>
</dbReference>
<evidence type="ECO:0000259" key="17">
    <source>
        <dbReference type="PROSITE" id="PS50112"/>
    </source>
</evidence>
<sequence length="874" mass="92808">MGSPVPPGVPSWRLAPEPENVAAARSFVRSALDGAAPDLVETAALLAGELVTNVVLHARTEAEVWAWTVDGQAHVRVADRRPDRGLVPRGRHPYATTGRGLALVEELSAGHGVHSGAERKTVWFELWPGAPVPPLSPWETVAPSVARVGVTLSDVPHALYGAAQQHGEGLLREVHLAAADPGGKPGTGVPPRDLVVAQDASHLVSACMTAAVERETPDSATLSLRVAFPADAAPAVATLRRVLDEADALAQQGSLLTLPALPQIRAFRQWLLDQITGQLSGGPATAWTLAPGLPGAVSRDLGPWDPAEAEAAHVPTVAADDRNRIIAVNEAAASLVGWQPHELVGQRLTVLMPEHLRHRHLTAFTSLLLTGEPRILGRSVPVPALHRDGRQIPVRLAVQTQEAVDGRTVFVAQLSATTAPPAPSDDRPATRPVPPTPHGRTTPRRTRGLRAGTAAPEWLELFADTGQALAGTLDVDEGLRRTCHVLTRGLADWCTADLLDEQGRLVRVCIVHRDDRVPIAEEHFGRFPPLTADARGPLPRVLRGAGPLLLTDSPPLGRGHSRVDARQRALVDRLGGSSAVVAPLRAQGRIFGALTLVRVRDEHPFTRRDVPLIAELVRGIALGVDNARLHQSVHSSAEQLQRALLPTLPRHERLELAARYLPSSATAEVGGDWYDVFVLPGGETALVVGDVAGHDLKAAVAMSALRNMLRGIAVDRQEPPGDVLRRLDLASHTLDQRSTATCVYGVVKQDGGATQWHYSSAGHLPPLLITPSGGARYLDGGRGVLIGMDADLPRASARASLPPGSTLLLFTDGLIERRGESLGDAMTRLGRHAAAHAGDPLEVFCDELVIAFGADTTDDVALLALRPTPPDPPA</sequence>
<comment type="caution">
    <text evidence="18">The sequence shown here is derived from an EMBL/GenBank/DDBJ whole genome shotgun (WGS) entry which is preliminary data.</text>
</comment>
<evidence type="ECO:0000256" key="4">
    <source>
        <dbReference type="ARBA" id="ARBA00022723"/>
    </source>
</evidence>
<reference evidence="18 19" key="1">
    <citation type="submission" date="2019-04" db="EMBL/GenBank/DDBJ databases">
        <title>Streptomyces lasaliensis sp. nov., an Actinomycete isolated from soil which produces the polyether antibiotic lasalocid.</title>
        <authorList>
            <person name="Erwin G."/>
            <person name="Haber C."/>
        </authorList>
    </citation>
    <scope>NUCLEOTIDE SEQUENCE [LARGE SCALE GENOMIC DNA]</scope>
    <source>
        <strain evidence="18 19">X-537</strain>
    </source>
</reference>
<dbReference type="GO" id="GO:0016301">
    <property type="term" value="F:kinase activity"/>
    <property type="evidence" value="ECO:0007669"/>
    <property type="project" value="UniProtKB-KW"/>
</dbReference>
<proteinExistence type="predicted"/>
<evidence type="ECO:0000256" key="13">
    <source>
        <dbReference type="ARBA" id="ARBA00056274"/>
    </source>
</evidence>
<comment type="catalytic activity">
    <reaction evidence="12">
        <text>O-phospho-L-seryl-[protein] + H2O = L-seryl-[protein] + phosphate</text>
        <dbReference type="Rhea" id="RHEA:20629"/>
        <dbReference type="Rhea" id="RHEA-COMP:9863"/>
        <dbReference type="Rhea" id="RHEA-COMP:11604"/>
        <dbReference type="ChEBI" id="CHEBI:15377"/>
        <dbReference type="ChEBI" id="CHEBI:29999"/>
        <dbReference type="ChEBI" id="CHEBI:43474"/>
        <dbReference type="ChEBI" id="CHEBI:83421"/>
        <dbReference type="EC" id="3.1.3.16"/>
    </reaction>
</comment>
<dbReference type="InterPro" id="IPR003018">
    <property type="entry name" value="GAF"/>
</dbReference>
<dbReference type="SUPFAM" id="SSF81606">
    <property type="entry name" value="PP2C-like"/>
    <property type="match status" value="1"/>
</dbReference>
<dbReference type="NCBIfam" id="TIGR00229">
    <property type="entry name" value="sensory_box"/>
    <property type="match status" value="1"/>
</dbReference>
<dbReference type="EC" id="3.1.3.16" evidence="1"/>
<dbReference type="PANTHER" id="PTHR43156:SF2">
    <property type="entry name" value="STAGE II SPORULATION PROTEIN E"/>
    <property type="match status" value="1"/>
</dbReference>
<dbReference type="GO" id="GO:0006355">
    <property type="term" value="P:regulation of DNA-templated transcription"/>
    <property type="evidence" value="ECO:0007669"/>
    <property type="project" value="InterPro"/>
</dbReference>
<evidence type="ECO:0000256" key="16">
    <source>
        <dbReference type="SAM" id="MobiDB-lite"/>
    </source>
</evidence>
<dbReference type="InterPro" id="IPR001932">
    <property type="entry name" value="PPM-type_phosphatase-like_dom"/>
</dbReference>
<keyword evidence="11" id="KW-0464">Manganese</keyword>
<keyword evidence="2" id="KW-0597">Phosphoprotein</keyword>
<dbReference type="Gene3D" id="3.30.565.10">
    <property type="entry name" value="Histidine kinase-like ATPase, C-terminal domain"/>
    <property type="match status" value="1"/>
</dbReference>
<evidence type="ECO:0000256" key="12">
    <source>
        <dbReference type="ARBA" id="ARBA00047761"/>
    </source>
</evidence>
<keyword evidence="10" id="KW-0904">Protein phosphatase</keyword>
<dbReference type="Pfam" id="PF07228">
    <property type="entry name" value="SpoIIE"/>
    <property type="match status" value="1"/>
</dbReference>
<protein>
    <recommendedName>
        <fullName evidence="1">protein-serine/threonine phosphatase</fullName>
        <ecNumber evidence="1">3.1.3.16</ecNumber>
    </recommendedName>
    <alternativeName>
        <fullName evidence="15">Protein-serine/threonine phosphatase</fullName>
    </alternativeName>
    <alternativeName>
        <fullName evidence="14">Serine/threonine-protein kinase</fullName>
    </alternativeName>
</protein>
<evidence type="ECO:0000256" key="5">
    <source>
        <dbReference type="ARBA" id="ARBA00022741"/>
    </source>
</evidence>
<evidence type="ECO:0000256" key="2">
    <source>
        <dbReference type="ARBA" id="ARBA00022553"/>
    </source>
</evidence>
<keyword evidence="8" id="KW-0067">ATP-binding</keyword>
<evidence type="ECO:0000313" key="19">
    <source>
        <dbReference type="Proteomes" id="UP000305929"/>
    </source>
</evidence>
<dbReference type="Gene3D" id="3.30.450.20">
    <property type="entry name" value="PAS domain"/>
    <property type="match status" value="1"/>
</dbReference>
<dbReference type="GO" id="GO:0005524">
    <property type="term" value="F:ATP binding"/>
    <property type="evidence" value="ECO:0007669"/>
    <property type="project" value="UniProtKB-KW"/>
</dbReference>
<keyword evidence="9" id="KW-0460">Magnesium</keyword>
<dbReference type="Pfam" id="PF00989">
    <property type="entry name" value="PAS"/>
    <property type="match status" value="1"/>
</dbReference>
<keyword evidence="7" id="KW-0378">Hydrolase</keyword>
<evidence type="ECO:0000256" key="1">
    <source>
        <dbReference type="ARBA" id="ARBA00013081"/>
    </source>
</evidence>
<dbReference type="SMART" id="SM00331">
    <property type="entry name" value="PP2C_SIG"/>
    <property type="match status" value="1"/>
</dbReference>
<evidence type="ECO:0000256" key="9">
    <source>
        <dbReference type="ARBA" id="ARBA00022842"/>
    </source>
</evidence>
<evidence type="ECO:0000256" key="6">
    <source>
        <dbReference type="ARBA" id="ARBA00022777"/>
    </source>
</evidence>
<dbReference type="OrthoDB" id="118142at2"/>
<keyword evidence="3" id="KW-0808">Transferase</keyword>
<dbReference type="PROSITE" id="PS50112">
    <property type="entry name" value="PAS"/>
    <property type="match status" value="1"/>
</dbReference>
<dbReference type="Gene3D" id="3.60.40.10">
    <property type="entry name" value="PPM-type phosphatase domain"/>
    <property type="match status" value="1"/>
</dbReference>
<dbReference type="RefSeq" id="WP_137306845.1">
    <property type="nucleotide sequence ID" value="NZ_SZNQ01000001.1"/>
</dbReference>
<dbReference type="EMBL" id="SZNQ01000001">
    <property type="protein sequence ID" value="TKT00772.1"/>
    <property type="molecule type" value="Genomic_DNA"/>
</dbReference>
<evidence type="ECO:0000256" key="11">
    <source>
        <dbReference type="ARBA" id="ARBA00023211"/>
    </source>
</evidence>
<feature type="region of interest" description="Disordered" evidence="16">
    <location>
        <begin position="417"/>
        <end position="448"/>
    </location>
</feature>
<dbReference type="CDD" id="cd00130">
    <property type="entry name" value="PAS"/>
    <property type="match status" value="1"/>
</dbReference>
<dbReference type="InterPro" id="IPR052016">
    <property type="entry name" value="Bact_Sigma-Reg"/>
</dbReference>
<dbReference type="GO" id="GO:0046872">
    <property type="term" value="F:metal ion binding"/>
    <property type="evidence" value="ECO:0007669"/>
    <property type="project" value="UniProtKB-KW"/>
</dbReference>
<comment type="function">
    <text evidence="13">Primarily acts as an independent SigF regulator that is sensitive to the osmosensory signal, mediating the cross talk of PknD with the SigF regulon. Possesses both phosphatase and kinase activities. The kinase domain functions as a classic anti-sigma factor-like kinase to phosphorylate the anti-anti-sigma factor domain at the canonical regulatory site, and the phosphatase domain antagonizes this activity.</text>
</comment>
<dbReference type="InterPro" id="IPR036457">
    <property type="entry name" value="PPM-type-like_dom_sf"/>
</dbReference>
<feature type="domain" description="PAS" evidence="17">
    <location>
        <begin position="310"/>
        <end position="354"/>
    </location>
</feature>
<evidence type="ECO:0000256" key="14">
    <source>
        <dbReference type="ARBA" id="ARBA00075117"/>
    </source>
</evidence>
<dbReference type="SMART" id="SM00091">
    <property type="entry name" value="PAS"/>
    <property type="match status" value="1"/>
</dbReference>
<dbReference type="SMART" id="SM00065">
    <property type="entry name" value="GAF"/>
    <property type="match status" value="1"/>
</dbReference>
<dbReference type="Proteomes" id="UP000305929">
    <property type="component" value="Unassembled WGS sequence"/>
</dbReference>
<dbReference type="InterPro" id="IPR029016">
    <property type="entry name" value="GAF-like_dom_sf"/>
</dbReference>
<evidence type="ECO:0000256" key="8">
    <source>
        <dbReference type="ARBA" id="ARBA00022840"/>
    </source>
</evidence>
<accession>A0A4U5WH89</accession>
<keyword evidence="19" id="KW-1185">Reference proteome</keyword>
<keyword evidence="6" id="KW-0418">Kinase</keyword>
<evidence type="ECO:0000256" key="3">
    <source>
        <dbReference type="ARBA" id="ARBA00022679"/>
    </source>
</evidence>
<dbReference type="FunFam" id="3.60.40.10:FF:000005">
    <property type="entry name" value="Serine/threonine protein phosphatase"/>
    <property type="match status" value="1"/>
</dbReference>